<dbReference type="STRING" id="1141098.A0A1Y2E1Q9"/>
<evidence type="ECO:0000313" key="10">
    <source>
        <dbReference type="Proteomes" id="UP000193689"/>
    </source>
</evidence>
<dbReference type="GO" id="GO:0030600">
    <property type="term" value="F:feruloyl esterase activity"/>
    <property type="evidence" value="ECO:0007669"/>
    <property type="project" value="UniProtKB-ARBA"/>
</dbReference>
<reference evidence="9 10" key="1">
    <citation type="submission" date="2016-07" db="EMBL/GenBank/DDBJ databases">
        <title>Pervasive Adenine N6-methylation of Active Genes in Fungi.</title>
        <authorList>
            <consortium name="DOE Joint Genome Institute"/>
            <person name="Mondo S.J."/>
            <person name="Dannebaum R.O."/>
            <person name="Kuo R.C."/>
            <person name="Labutti K."/>
            <person name="Haridas S."/>
            <person name="Kuo A."/>
            <person name="Salamov A."/>
            <person name="Ahrendt S.R."/>
            <person name="Lipzen A."/>
            <person name="Sullivan W."/>
            <person name="Andreopoulos W.B."/>
            <person name="Clum A."/>
            <person name="Lindquist E."/>
            <person name="Daum C."/>
            <person name="Ramamoorthy G.K."/>
            <person name="Gryganskyi A."/>
            <person name="Culley D."/>
            <person name="Magnuson J.K."/>
            <person name="James T.Y."/>
            <person name="O'Malley M.A."/>
            <person name="Stajich J.E."/>
            <person name="Spatafora J.W."/>
            <person name="Visel A."/>
            <person name="Grigoriev I.V."/>
        </authorList>
    </citation>
    <scope>NUCLEOTIDE SEQUENCE [LARGE SCALE GENOMIC DNA]</scope>
    <source>
        <strain evidence="9 10">CBS 129021</strain>
    </source>
</reference>
<evidence type="ECO:0000256" key="4">
    <source>
        <dbReference type="ARBA" id="ARBA00022729"/>
    </source>
</evidence>
<dbReference type="EMBL" id="MCFJ01000006">
    <property type="protein sequence ID" value="ORY64805.1"/>
    <property type="molecule type" value="Genomic_DNA"/>
</dbReference>
<sequence length="534" mass="57837">MPGILQSVLSVPQHTETAEPTVSLSSDLLSQCASSTFAGNLTLTGADFTSVTADPVFNFSDTAPEYLNFGHPNTSVFNATFCNVTVTYTHPGQGDFLTINAYLPISNPSWNGRFQAVGGGGWVAGMFSLSYAEMVGALSDGYATITTDAGVATDMSVESWALLSEGNVNLYGLQNLGSVSLRDEAIIGKNLIASFYGEGPKYSYWSGCSQGGRQGMMLAQRYPDLYDGIAANAPAVNWAKLFASIFWPQLVIDQYLNGTEPAACEINELTSKAIQDCDKLDGIVDGLISEPDLCLSTFHPDKYVGTSFNCSTTGKMTTISQEAVILANATWHGPRHPDGSLLWYGLFIGSPLAHPDLSDLRNILGGQWLRLFVKKNSTFDMRTFTVEDMERSMHRGAAEFDCIVGTNYPDLREFKELGGKILAYHGLADPIIPSKNSEHYFNSVTDLMGNVDDFYRMFEVPGLAHCYGGNGGQPTTLFAALVDWVENGTVPETIPISFQDPSGAINNRILCPYPLKAVWDGVGDTTEESSFYCA</sequence>
<keyword evidence="5 8" id="KW-0378">Hydrolase</keyword>
<evidence type="ECO:0000256" key="8">
    <source>
        <dbReference type="RuleBase" id="RU361238"/>
    </source>
</evidence>
<gene>
    <name evidence="9" type="ORF">BCR38DRAFT_341773</name>
</gene>
<dbReference type="SUPFAM" id="SSF53474">
    <property type="entry name" value="alpha/beta-Hydrolases"/>
    <property type="match status" value="1"/>
</dbReference>
<dbReference type="Proteomes" id="UP000193689">
    <property type="component" value="Unassembled WGS sequence"/>
</dbReference>
<organism evidence="9 10">
    <name type="scientific">Pseudomassariella vexata</name>
    <dbReference type="NCBI Taxonomy" id="1141098"/>
    <lineage>
        <taxon>Eukaryota</taxon>
        <taxon>Fungi</taxon>
        <taxon>Dikarya</taxon>
        <taxon>Ascomycota</taxon>
        <taxon>Pezizomycotina</taxon>
        <taxon>Sordariomycetes</taxon>
        <taxon>Xylariomycetidae</taxon>
        <taxon>Amphisphaeriales</taxon>
        <taxon>Pseudomassariaceae</taxon>
        <taxon>Pseudomassariella</taxon>
    </lineage>
</organism>
<dbReference type="InterPro" id="IPR011118">
    <property type="entry name" value="Tannase/feruloyl_esterase"/>
</dbReference>
<comment type="caution">
    <text evidence="9">The sequence shown here is derived from an EMBL/GenBank/DDBJ whole genome shotgun (WGS) entry which is preliminary data.</text>
</comment>
<dbReference type="GO" id="GO:0046872">
    <property type="term" value="F:metal ion binding"/>
    <property type="evidence" value="ECO:0007669"/>
    <property type="project" value="UniProtKB-KW"/>
</dbReference>
<evidence type="ECO:0000256" key="6">
    <source>
        <dbReference type="ARBA" id="ARBA00022837"/>
    </source>
</evidence>
<dbReference type="GeneID" id="63772104"/>
<dbReference type="EC" id="3.1.1.-" evidence="8"/>
<comment type="similarity">
    <text evidence="1 8">Belongs to the tannase family.</text>
</comment>
<evidence type="ECO:0000313" key="9">
    <source>
        <dbReference type="EMBL" id="ORY64805.1"/>
    </source>
</evidence>
<evidence type="ECO:0000256" key="3">
    <source>
        <dbReference type="ARBA" id="ARBA00022723"/>
    </source>
</evidence>
<keyword evidence="2" id="KW-0719">Serine esterase</keyword>
<dbReference type="PANTHER" id="PTHR33938">
    <property type="entry name" value="FERULOYL ESTERASE B-RELATED"/>
    <property type="match status" value="1"/>
</dbReference>
<dbReference type="Gene3D" id="3.40.50.1820">
    <property type="entry name" value="alpha/beta hydrolase"/>
    <property type="match status" value="1"/>
</dbReference>
<dbReference type="OrthoDB" id="3039123at2759"/>
<name>A0A1Y2E1Q9_9PEZI</name>
<keyword evidence="10" id="KW-1185">Reference proteome</keyword>
<dbReference type="Pfam" id="PF07519">
    <property type="entry name" value="Tannase"/>
    <property type="match status" value="2"/>
</dbReference>
<dbReference type="InterPro" id="IPR029058">
    <property type="entry name" value="AB_hydrolase_fold"/>
</dbReference>
<proteinExistence type="inferred from homology"/>
<evidence type="ECO:0000256" key="7">
    <source>
        <dbReference type="ARBA" id="ARBA00023157"/>
    </source>
</evidence>
<dbReference type="PANTHER" id="PTHR33938:SF13">
    <property type="entry name" value="CARBOXYLIC ESTER HYDROLASE"/>
    <property type="match status" value="1"/>
</dbReference>
<dbReference type="RefSeq" id="XP_040715958.1">
    <property type="nucleotide sequence ID" value="XM_040855892.1"/>
</dbReference>
<evidence type="ECO:0000256" key="5">
    <source>
        <dbReference type="ARBA" id="ARBA00022801"/>
    </source>
</evidence>
<evidence type="ECO:0000256" key="1">
    <source>
        <dbReference type="ARBA" id="ARBA00006249"/>
    </source>
</evidence>
<keyword evidence="4" id="KW-0732">Signal</keyword>
<accession>A0A1Y2E1Q9</accession>
<evidence type="ECO:0000256" key="2">
    <source>
        <dbReference type="ARBA" id="ARBA00022487"/>
    </source>
</evidence>
<keyword evidence="6" id="KW-0106">Calcium</keyword>
<protein>
    <recommendedName>
        <fullName evidence="8">Carboxylic ester hydrolase</fullName>
        <ecNumber evidence="8">3.1.1.-</ecNumber>
    </recommendedName>
</protein>
<keyword evidence="7" id="KW-1015">Disulfide bond</keyword>
<keyword evidence="3" id="KW-0479">Metal-binding</keyword>
<dbReference type="AlphaFoldDB" id="A0A1Y2E1Q9"/>
<dbReference type="InParanoid" id="A0A1Y2E1Q9"/>